<dbReference type="SUPFAM" id="SSF47413">
    <property type="entry name" value="lambda repressor-like DNA-binding domains"/>
    <property type="match status" value="1"/>
</dbReference>
<accession>A0A3N9TNC9</accession>
<keyword evidence="4" id="KW-1185">Reference proteome</keyword>
<dbReference type="InterPro" id="IPR050807">
    <property type="entry name" value="TransReg_Diox_bact_type"/>
</dbReference>
<evidence type="ECO:0000259" key="2">
    <source>
        <dbReference type="PROSITE" id="PS50943"/>
    </source>
</evidence>
<dbReference type="RefSeq" id="WP_124935372.1">
    <property type="nucleotide sequence ID" value="NZ_RJVQ01000001.1"/>
</dbReference>
<dbReference type="SMART" id="SM00530">
    <property type="entry name" value="HTH_XRE"/>
    <property type="match status" value="1"/>
</dbReference>
<comment type="caution">
    <text evidence="3">The sequence shown here is derived from an EMBL/GenBank/DDBJ whole genome shotgun (WGS) entry which is preliminary data.</text>
</comment>
<dbReference type="PANTHER" id="PTHR46797:SF1">
    <property type="entry name" value="METHYLPHOSPHONATE SYNTHASE"/>
    <property type="match status" value="1"/>
</dbReference>
<dbReference type="OrthoDB" id="9792093at2"/>
<evidence type="ECO:0000256" key="1">
    <source>
        <dbReference type="ARBA" id="ARBA00023125"/>
    </source>
</evidence>
<dbReference type="GO" id="GO:0003677">
    <property type="term" value="F:DNA binding"/>
    <property type="evidence" value="ECO:0007669"/>
    <property type="project" value="UniProtKB-KW"/>
</dbReference>
<dbReference type="PANTHER" id="PTHR46797">
    <property type="entry name" value="HTH-TYPE TRANSCRIPTIONAL REGULATOR"/>
    <property type="match status" value="1"/>
</dbReference>
<dbReference type="GO" id="GO:0003700">
    <property type="term" value="F:DNA-binding transcription factor activity"/>
    <property type="evidence" value="ECO:0007669"/>
    <property type="project" value="TreeGrafter"/>
</dbReference>
<dbReference type="EMBL" id="RJVQ01000001">
    <property type="protein sequence ID" value="RQW65175.1"/>
    <property type="molecule type" value="Genomic_DNA"/>
</dbReference>
<dbReference type="CDD" id="cd02209">
    <property type="entry name" value="cupin_XRE_C"/>
    <property type="match status" value="1"/>
</dbReference>
<protein>
    <submittedName>
        <fullName evidence="3">XRE family transcriptional regulator</fullName>
    </submittedName>
</protein>
<reference evidence="3 4" key="1">
    <citation type="submission" date="2018-11" db="EMBL/GenBank/DDBJ databases">
        <title>Vibrio LJC006 sp. nov., isolated from seawater during the bloom of the enteromorpha.</title>
        <authorList>
            <person name="Liang J."/>
        </authorList>
    </citation>
    <scope>NUCLEOTIDE SEQUENCE [LARGE SCALE GENOMIC DNA]</scope>
    <source>
        <strain evidence="3 4">LJC006</strain>
    </source>
</reference>
<dbReference type="Pfam" id="PF07883">
    <property type="entry name" value="Cupin_2"/>
    <property type="match status" value="1"/>
</dbReference>
<keyword evidence="1" id="KW-0238">DNA-binding</keyword>
<dbReference type="GO" id="GO:0005829">
    <property type="term" value="C:cytosol"/>
    <property type="evidence" value="ECO:0007669"/>
    <property type="project" value="TreeGrafter"/>
</dbReference>
<sequence length="185" mass="20418">MNRNEPPIARIAATLNVERKKAGLSIAEVARQANIAKSTLSQLENGVGNPSLETLWSICMVLDIPISRLLEPAKPETKVIRYGEGITVISKRQSYQATLLAACPPNVSRDIYWIEVEPGQPHYSEPHSSGVIEHVIITKGRAKLGLVSETYELSEGDYISYPADLPHMFEALEESASAMLISEYR</sequence>
<dbReference type="InterPro" id="IPR011051">
    <property type="entry name" value="RmlC_Cupin_sf"/>
</dbReference>
<gene>
    <name evidence="3" type="ORF">EES38_01355</name>
</gene>
<evidence type="ECO:0000313" key="4">
    <source>
        <dbReference type="Proteomes" id="UP000281112"/>
    </source>
</evidence>
<dbReference type="CDD" id="cd00093">
    <property type="entry name" value="HTH_XRE"/>
    <property type="match status" value="1"/>
</dbReference>
<proteinExistence type="predicted"/>
<dbReference type="InterPro" id="IPR001387">
    <property type="entry name" value="Cro/C1-type_HTH"/>
</dbReference>
<dbReference type="InterPro" id="IPR010982">
    <property type="entry name" value="Lambda_DNA-bd_dom_sf"/>
</dbReference>
<dbReference type="Proteomes" id="UP000281112">
    <property type="component" value="Unassembled WGS sequence"/>
</dbReference>
<organism evidence="3 4">
    <name type="scientific">Vibrio viridaestus</name>
    <dbReference type="NCBI Taxonomy" id="2487322"/>
    <lineage>
        <taxon>Bacteria</taxon>
        <taxon>Pseudomonadati</taxon>
        <taxon>Pseudomonadota</taxon>
        <taxon>Gammaproteobacteria</taxon>
        <taxon>Vibrionales</taxon>
        <taxon>Vibrionaceae</taxon>
        <taxon>Vibrio</taxon>
    </lineage>
</organism>
<dbReference type="InterPro" id="IPR014710">
    <property type="entry name" value="RmlC-like_jellyroll"/>
</dbReference>
<dbReference type="InterPro" id="IPR013096">
    <property type="entry name" value="Cupin_2"/>
</dbReference>
<dbReference type="PROSITE" id="PS50943">
    <property type="entry name" value="HTH_CROC1"/>
    <property type="match status" value="1"/>
</dbReference>
<dbReference type="SUPFAM" id="SSF51182">
    <property type="entry name" value="RmlC-like cupins"/>
    <property type="match status" value="1"/>
</dbReference>
<dbReference type="AlphaFoldDB" id="A0A3N9TNC9"/>
<feature type="domain" description="HTH cro/C1-type" evidence="2">
    <location>
        <begin position="15"/>
        <end position="69"/>
    </location>
</feature>
<dbReference type="Pfam" id="PF01381">
    <property type="entry name" value="HTH_3"/>
    <property type="match status" value="1"/>
</dbReference>
<evidence type="ECO:0000313" key="3">
    <source>
        <dbReference type="EMBL" id="RQW65175.1"/>
    </source>
</evidence>
<dbReference type="Gene3D" id="1.10.260.40">
    <property type="entry name" value="lambda repressor-like DNA-binding domains"/>
    <property type="match status" value="1"/>
</dbReference>
<dbReference type="Gene3D" id="2.60.120.10">
    <property type="entry name" value="Jelly Rolls"/>
    <property type="match status" value="1"/>
</dbReference>
<name>A0A3N9TNC9_9VIBR</name>